<dbReference type="STRING" id="6265.A0A0B2VFS7"/>
<dbReference type="InterPro" id="IPR013087">
    <property type="entry name" value="Znf_C2H2_type"/>
</dbReference>
<evidence type="ECO:0000259" key="1">
    <source>
        <dbReference type="PROSITE" id="PS00028"/>
    </source>
</evidence>
<gene>
    <name evidence="2" type="ORF">Tcan_09702</name>
</gene>
<feature type="domain" description="C2H2-type" evidence="1">
    <location>
        <begin position="27"/>
        <end position="49"/>
    </location>
</feature>
<reference evidence="2 3" key="1">
    <citation type="submission" date="2014-11" db="EMBL/GenBank/DDBJ databases">
        <title>Genetic blueprint of the zoonotic pathogen Toxocara canis.</title>
        <authorList>
            <person name="Zhu X.-Q."/>
            <person name="Korhonen P.K."/>
            <person name="Cai H."/>
            <person name="Young N.D."/>
            <person name="Nejsum P."/>
            <person name="von Samson-Himmelstjerna G."/>
            <person name="Boag P.R."/>
            <person name="Tan P."/>
            <person name="Li Q."/>
            <person name="Min J."/>
            <person name="Yang Y."/>
            <person name="Wang X."/>
            <person name="Fang X."/>
            <person name="Hall R.S."/>
            <person name="Hofmann A."/>
            <person name="Sternberg P.W."/>
            <person name="Jex A.R."/>
            <person name="Gasser R.B."/>
        </authorList>
    </citation>
    <scope>NUCLEOTIDE SEQUENCE [LARGE SCALE GENOMIC DNA]</scope>
    <source>
        <strain evidence="2">PN_DK_2014</strain>
    </source>
</reference>
<dbReference type="AlphaFoldDB" id="A0A0B2VFS7"/>
<dbReference type="EMBL" id="JPKZ01001747">
    <property type="protein sequence ID" value="KHN80418.1"/>
    <property type="molecule type" value="Genomic_DNA"/>
</dbReference>
<sequence>MREGGSAGPSTAICRLGNVKSSVQVRCRACQEILSCASALREHCDSSTHITRVAHLSAATAASGQPERASPCSPQVLFECRQCPFETTHKLSAIGSSTHQTISFMNFCWSANAV</sequence>
<evidence type="ECO:0000313" key="2">
    <source>
        <dbReference type="EMBL" id="KHN80418.1"/>
    </source>
</evidence>
<protein>
    <recommendedName>
        <fullName evidence="1">C2H2-type domain-containing protein</fullName>
    </recommendedName>
</protein>
<organism evidence="2 3">
    <name type="scientific">Toxocara canis</name>
    <name type="common">Canine roundworm</name>
    <dbReference type="NCBI Taxonomy" id="6265"/>
    <lineage>
        <taxon>Eukaryota</taxon>
        <taxon>Metazoa</taxon>
        <taxon>Ecdysozoa</taxon>
        <taxon>Nematoda</taxon>
        <taxon>Chromadorea</taxon>
        <taxon>Rhabditida</taxon>
        <taxon>Spirurina</taxon>
        <taxon>Ascaridomorpha</taxon>
        <taxon>Ascaridoidea</taxon>
        <taxon>Toxocaridae</taxon>
        <taxon>Toxocara</taxon>
    </lineage>
</organism>
<comment type="caution">
    <text evidence="2">The sequence shown here is derived from an EMBL/GenBank/DDBJ whole genome shotgun (WGS) entry which is preliminary data.</text>
</comment>
<dbReference type="OrthoDB" id="5836967at2759"/>
<name>A0A0B2VFS7_TOXCA</name>
<dbReference type="Proteomes" id="UP000031036">
    <property type="component" value="Unassembled WGS sequence"/>
</dbReference>
<evidence type="ECO:0000313" key="3">
    <source>
        <dbReference type="Proteomes" id="UP000031036"/>
    </source>
</evidence>
<dbReference type="PROSITE" id="PS00028">
    <property type="entry name" value="ZINC_FINGER_C2H2_1"/>
    <property type="match status" value="1"/>
</dbReference>
<accession>A0A0B2VFS7</accession>
<proteinExistence type="predicted"/>
<keyword evidence="3" id="KW-1185">Reference proteome</keyword>